<name>A0AC35TFJ2_9BILA</name>
<protein>
    <submittedName>
        <fullName evidence="2">Carm_PH domain-containing protein</fullName>
    </submittedName>
</protein>
<evidence type="ECO:0000313" key="2">
    <source>
        <dbReference type="WBParaSite" id="RSKR_0000001300.1"/>
    </source>
</evidence>
<evidence type="ECO:0000313" key="1">
    <source>
        <dbReference type="Proteomes" id="UP000095286"/>
    </source>
</evidence>
<proteinExistence type="predicted"/>
<dbReference type="WBParaSite" id="RSKR_0000001300.1">
    <property type="protein sequence ID" value="RSKR_0000001300.1"/>
    <property type="gene ID" value="RSKR_0000001300"/>
</dbReference>
<reference evidence="2" key="1">
    <citation type="submission" date="2016-11" db="UniProtKB">
        <authorList>
            <consortium name="WormBaseParasite"/>
        </authorList>
    </citation>
    <scope>IDENTIFICATION</scope>
    <source>
        <strain evidence="2">KR3021</strain>
    </source>
</reference>
<organism evidence="1 2">
    <name type="scientific">Rhabditophanes sp. KR3021</name>
    <dbReference type="NCBI Taxonomy" id="114890"/>
    <lineage>
        <taxon>Eukaryota</taxon>
        <taxon>Metazoa</taxon>
        <taxon>Ecdysozoa</taxon>
        <taxon>Nematoda</taxon>
        <taxon>Chromadorea</taxon>
        <taxon>Rhabditida</taxon>
        <taxon>Tylenchina</taxon>
        <taxon>Panagrolaimomorpha</taxon>
        <taxon>Strongyloidoidea</taxon>
        <taxon>Alloionematidae</taxon>
        <taxon>Rhabditophanes</taxon>
    </lineage>
</organism>
<sequence>MSLSSSGYNEICDYIKEHPTSLFGSKYWNVRFVTVLQFSTKQDKIETKFFVISKFRLFILHGKGISNLKIDKSFNILSVRAISLTAPNQVTLTIEESNAVIKKYYIKTEKINGEAIQENILSALKHYFPDIGNCIENYLELDEGWKKDFDNYPNCFPSLPCRDFRRSYAAVCDLYDQPFKDEVVWDIEKIYSASSISVLRLEDFTHLHGKDVAAIVSVLQFSAFFDGISVDSVRLSPELTEAILSVVRRSPYFKSIVLKNCSLTKDFLINFGNHLRLNRATRLETLDLSGNTFDDKKAFSILGNSLAEIDTLHHLFLANTMSEKSLEHFSSALVKALPSGASLTLRTLVLANNHIKDDVKDFLNVLSLCPKLRTLDLTETQFPLEKLFPTIASTNLINSLEYLILANTTISKKAKDNANEIKELFSSFSSLCQLSFAYSPLPSEIWTAIITGLRTNNHLTGLVLNVCGAIEKGSSVLKCHIDQLKFVTELNLRDNSLDADWIQIIAATGRMPILRKLDIGGSTFAHLKKGSKQTSTILSDTLLELTKMVSDDVSPLEELIMSDCRLGSSLNVLMNNLGWAKTLKVLDLSNNELREYSVRLLSKSLQVNTSLRTIAIDRNQITGEGFMDIAHGLSLNHQLIHIPYPINDLVEAMAKPDRNKVVSALALIEAHLHRNRVKKEKETLKCHTVLRRLQHKISYLSSNLSDGKKHNLNTLHESIVGIKDISLVDISNISTLVDSIVEKVIPSYEKELLSKTYDLRQLTGTDFTSAKLANNPVKVLLKQQLKEVVDDCFREFKWHNISDMCDEYLDKIDNKSTGETMARVQGSSTPFYMPNLRNGSLTTSVKSNGSSSMETSLATPNSPMLMPLNAPMNNLNRGRPKAPRNLKDVRQGSVGKSPARYTPSSEVPSPGIPRRQHALSAVLDNEKSPTVGSYNFSGMKVPVLPPLTAPHNERLSPADSPTEDLMSNSSNSYSSNTSNSLKRNLGPTSLTTPMTPPPIVPRRGKAFSTSQASPPQLPPKPGNIFTERIGPE</sequence>
<dbReference type="Proteomes" id="UP000095286">
    <property type="component" value="Unplaced"/>
</dbReference>
<accession>A0AC35TFJ2</accession>